<dbReference type="PANTHER" id="PTHR13522">
    <property type="entry name" value="U6 SNRNA PHOSPHODIESTERASE 1"/>
    <property type="match status" value="1"/>
</dbReference>
<evidence type="ECO:0000313" key="9">
    <source>
        <dbReference type="Proteomes" id="UP000290900"/>
    </source>
</evidence>
<evidence type="ECO:0000313" key="8">
    <source>
        <dbReference type="EMBL" id="VEU21460.1"/>
    </source>
</evidence>
<evidence type="ECO:0000256" key="6">
    <source>
        <dbReference type="ARBA" id="ARBA00030030"/>
    </source>
</evidence>
<dbReference type="EMBL" id="CAACVR010000012">
    <property type="protein sequence ID" value="VEU21460.1"/>
    <property type="molecule type" value="Genomic_DNA"/>
</dbReference>
<organism evidence="8 9">
    <name type="scientific">Brettanomyces naardenensis</name>
    <name type="common">Yeast</name>
    <dbReference type="NCBI Taxonomy" id="13370"/>
    <lineage>
        <taxon>Eukaryota</taxon>
        <taxon>Fungi</taxon>
        <taxon>Dikarya</taxon>
        <taxon>Ascomycota</taxon>
        <taxon>Saccharomycotina</taxon>
        <taxon>Pichiomycetes</taxon>
        <taxon>Pichiales</taxon>
        <taxon>Pichiaceae</taxon>
        <taxon>Brettanomyces</taxon>
    </lineage>
</organism>
<dbReference type="GO" id="GO:0000175">
    <property type="term" value="F:3'-5'-RNA exonuclease activity"/>
    <property type="evidence" value="ECO:0007669"/>
    <property type="project" value="TreeGrafter"/>
</dbReference>
<sequence length="248" mass="27771">MDLIQGYGSSSDEEPNVSDDLDQQLSERYSKVPILNRHKVAPASAKTSFVYLSVKPSDEQVELFTQLAEIVWEELAAEIPTITSGASLCSNYVDPLTLRSNDYHISLSYNINLTNTELFIDTIRETLRDRQQKFPKVVTFSDQVTLLPNEDHSKFFLTLAPNENCLKMLKEVVEGVNGALPLDSQNQSYDAAQLHLSIAEIEVDPGDQLKISNFLTGFKYLDSHATGLTIDVDGLKITYGRRVLNLIQ</sequence>
<dbReference type="GO" id="GO:0016829">
    <property type="term" value="F:lyase activity"/>
    <property type="evidence" value="ECO:0007669"/>
    <property type="project" value="UniProtKB-KW"/>
</dbReference>
<feature type="compositionally biased region" description="Acidic residues" evidence="7">
    <location>
        <begin position="11"/>
        <end position="22"/>
    </location>
</feature>
<keyword evidence="4" id="KW-0539">Nucleus</keyword>
<gene>
    <name evidence="8" type="ORF">BRENAR_LOCUS2193</name>
</gene>
<accession>A0A448YKN1</accession>
<keyword evidence="9" id="KW-1185">Reference proteome</keyword>
<evidence type="ECO:0000256" key="2">
    <source>
        <dbReference type="ARBA" id="ARBA00022801"/>
    </source>
</evidence>
<dbReference type="Proteomes" id="UP000290900">
    <property type="component" value="Unassembled WGS sequence"/>
</dbReference>
<evidence type="ECO:0000256" key="5">
    <source>
        <dbReference type="ARBA" id="ARBA00029543"/>
    </source>
</evidence>
<dbReference type="InParanoid" id="A0A448YKN1"/>
<evidence type="ECO:0000256" key="1">
    <source>
        <dbReference type="ARBA" id="ARBA00022722"/>
    </source>
</evidence>
<evidence type="ECO:0000256" key="7">
    <source>
        <dbReference type="SAM" id="MobiDB-lite"/>
    </source>
</evidence>
<evidence type="ECO:0000256" key="3">
    <source>
        <dbReference type="ARBA" id="ARBA00023239"/>
    </source>
</evidence>
<dbReference type="GO" id="GO:0034477">
    <property type="term" value="P:U6 snRNA 3'-end processing"/>
    <property type="evidence" value="ECO:0007669"/>
    <property type="project" value="InterPro"/>
</dbReference>
<proteinExistence type="predicted"/>
<dbReference type="AlphaFoldDB" id="A0A448YKN1"/>
<dbReference type="InterPro" id="IPR027521">
    <property type="entry name" value="Usb1"/>
</dbReference>
<reference evidence="8 9" key="1">
    <citation type="submission" date="2018-12" db="EMBL/GenBank/DDBJ databases">
        <authorList>
            <person name="Tiukova I."/>
            <person name="Dainat J."/>
        </authorList>
    </citation>
    <scope>NUCLEOTIDE SEQUENCE [LARGE SCALE GENOMIC DNA]</scope>
</reference>
<dbReference type="Pfam" id="PF09749">
    <property type="entry name" value="HVSL"/>
    <property type="match status" value="1"/>
</dbReference>
<keyword evidence="3" id="KW-0456">Lyase</keyword>
<evidence type="ECO:0000256" key="4">
    <source>
        <dbReference type="ARBA" id="ARBA00023242"/>
    </source>
</evidence>
<dbReference type="Gene3D" id="3.90.1140.10">
    <property type="entry name" value="Cyclic phosphodiesterase"/>
    <property type="match status" value="1"/>
</dbReference>
<keyword evidence="2" id="KW-0378">Hydrolase</keyword>
<keyword evidence="1" id="KW-0540">Nuclease</keyword>
<dbReference type="PANTHER" id="PTHR13522:SF3">
    <property type="entry name" value="U6 SNRNA PHOSPHODIESTERASE 1"/>
    <property type="match status" value="1"/>
</dbReference>
<feature type="region of interest" description="Disordered" evidence="7">
    <location>
        <begin position="1"/>
        <end position="22"/>
    </location>
</feature>
<protein>
    <recommendedName>
        <fullName evidence="5">U6 snRNA phosphodiesterase 1</fullName>
    </recommendedName>
    <alternativeName>
        <fullName evidence="6">3'-5' RNA exonuclease USB1</fullName>
    </alternativeName>
</protein>
<name>A0A448YKN1_BRENA</name>
<dbReference type="STRING" id="13370.A0A448YKN1"/>
<dbReference type="GO" id="GO:0005634">
    <property type="term" value="C:nucleus"/>
    <property type="evidence" value="ECO:0007669"/>
    <property type="project" value="TreeGrafter"/>
</dbReference>